<reference evidence="2 3" key="1">
    <citation type="submission" date="2008-06" db="EMBL/GenBank/DDBJ databases">
        <title>Complete sequence of Pelodictyon phaeoclathratiforme BU-1.</title>
        <authorList>
            <consortium name="US DOE Joint Genome Institute"/>
            <person name="Lucas S."/>
            <person name="Copeland A."/>
            <person name="Lapidus A."/>
            <person name="Glavina del Rio T."/>
            <person name="Dalin E."/>
            <person name="Tice H."/>
            <person name="Bruce D."/>
            <person name="Goodwin L."/>
            <person name="Pitluck S."/>
            <person name="Schmutz J."/>
            <person name="Larimer F."/>
            <person name="Land M."/>
            <person name="Hauser L."/>
            <person name="Kyrpides N."/>
            <person name="Mikhailova N."/>
            <person name="Liu Z."/>
            <person name="Li T."/>
            <person name="Zhao F."/>
            <person name="Overmann J."/>
            <person name="Bryant D.A."/>
            <person name="Richardson P."/>
        </authorList>
    </citation>
    <scope>NUCLEOTIDE SEQUENCE [LARGE SCALE GENOMIC DNA]</scope>
    <source>
        <strain evidence="3">DSM 5477 / BU-1</strain>
    </source>
</reference>
<evidence type="ECO:0000313" key="2">
    <source>
        <dbReference type="EMBL" id="ACF43103.1"/>
    </source>
</evidence>
<dbReference type="OrthoDB" id="9795530at2"/>
<dbReference type="HOGENOM" id="CLU_172621_1_0_10"/>
<sequence length="101" mass="10873">MKVKAVAQNNVVSVKILIQHVMETGRRKDETGKLVAGHYITEVNAEHKGERVFQAEIGPGVSKDPYLAFQFTGGSVGETVTISWVDSKGGTEKTDSVISAL</sequence>
<dbReference type="Pfam" id="PF08770">
    <property type="entry name" value="SoxZ"/>
    <property type="match status" value="1"/>
</dbReference>
<dbReference type="Gene3D" id="2.60.40.10">
    <property type="entry name" value="Immunoglobulins"/>
    <property type="match status" value="1"/>
</dbReference>
<accession>B4SEL1</accession>
<dbReference type="EMBL" id="CP001110">
    <property type="protein sequence ID" value="ACF43103.1"/>
    <property type="molecule type" value="Genomic_DNA"/>
</dbReference>
<dbReference type="InterPro" id="IPR014880">
    <property type="entry name" value="SoxZ_dom"/>
</dbReference>
<evidence type="ECO:0000259" key="1">
    <source>
        <dbReference type="Pfam" id="PF08770"/>
    </source>
</evidence>
<name>B4SEL1_PELPB</name>
<dbReference type="InterPro" id="IPR030995">
    <property type="entry name" value="SoxZ"/>
</dbReference>
<dbReference type="Proteomes" id="UP000002724">
    <property type="component" value="Chromosome"/>
</dbReference>
<dbReference type="RefSeq" id="WP_012507598.1">
    <property type="nucleotide sequence ID" value="NC_011060.1"/>
</dbReference>
<dbReference type="InterPro" id="IPR013783">
    <property type="entry name" value="Ig-like_fold"/>
</dbReference>
<dbReference type="eggNOG" id="COG2033">
    <property type="taxonomic scope" value="Bacteria"/>
</dbReference>
<proteinExistence type="predicted"/>
<dbReference type="KEGG" id="pph:Ppha_0813"/>
<dbReference type="SUPFAM" id="SSF81296">
    <property type="entry name" value="E set domains"/>
    <property type="match status" value="1"/>
</dbReference>
<feature type="domain" description="Sulphur oxidation protein SoxZ" evidence="1">
    <location>
        <begin position="3"/>
        <end position="94"/>
    </location>
</feature>
<keyword evidence="3" id="KW-1185">Reference proteome</keyword>
<gene>
    <name evidence="2" type="ordered locus">Ppha_0813</name>
</gene>
<protein>
    <submittedName>
        <fullName evidence="2">Sulphur oxidation protein SoxZ</fullName>
    </submittedName>
</protein>
<evidence type="ECO:0000313" key="3">
    <source>
        <dbReference type="Proteomes" id="UP000002724"/>
    </source>
</evidence>
<dbReference type="STRING" id="324925.Ppha_0813"/>
<dbReference type="NCBIfam" id="TIGR04490">
    <property type="entry name" value="SoxZ_true"/>
    <property type="match status" value="1"/>
</dbReference>
<organism evidence="2 3">
    <name type="scientific">Pelodictyon phaeoclathratiforme (strain DSM 5477 / BU-1)</name>
    <dbReference type="NCBI Taxonomy" id="324925"/>
    <lineage>
        <taxon>Bacteria</taxon>
        <taxon>Pseudomonadati</taxon>
        <taxon>Chlorobiota</taxon>
        <taxon>Chlorobiia</taxon>
        <taxon>Chlorobiales</taxon>
        <taxon>Chlorobiaceae</taxon>
        <taxon>Chlorobium/Pelodictyon group</taxon>
        <taxon>Pelodictyon</taxon>
    </lineage>
</organism>
<dbReference type="InterPro" id="IPR014756">
    <property type="entry name" value="Ig_E-set"/>
</dbReference>
<dbReference type="AlphaFoldDB" id="B4SEL1"/>